<feature type="signal peptide" evidence="1">
    <location>
        <begin position="1"/>
        <end position="28"/>
    </location>
</feature>
<dbReference type="OrthoDB" id="8540467at2"/>
<dbReference type="AlphaFoldDB" id="A0A3E1RHS1"/>
<sequence>MNINKQTFSFSRTLVSMAVVAACAPAFAQADAAELTTPDSTVSVGAGIINGGKRDASLMGQYNGRRNEEAVLQLDIDSTKRDDASGVVMIIKGRDLGLESRELSFAREKQGDWKYSLDYYELVRRDPRTLNTGLTGLGTTVNNVVPLAAGTTVGSVGKPGTGADQDFKLQRIGLGLAGEKWISSNLQFEVSFKNEDKKGDRAISRGYDCAAYVCGGPSNAAITQSATNQKYALLLLDEPVNSTTKQLEIKLNYAGQGYNLSTGYYGSFYNNANGSLRAVVPNLLYNPSGNLGTLFPAVPSTVIAGGGTSLQNVLQLPMALAPDNEAHQFYLSGNAKLAPSTNINFRYAYTHATQTEDFASMGLLGAPAGVSNLGGVVDTNLLQIGITSRPLPKLSLLANVRYEDKDDHTPEALYNVEGGEILPTTTPRTYVNRSWFNYRASSTKLTGKLEASYQLPADLRGTVGLDYTSYDRPVPVSITEEELAGLGAVRAKNEENGYRLELRRSVSETFTGAIGYSNSKRTGSDWTSLSNSAAFVNAGLGYGKTAPASQFIALNATNAFPMNMADIDREKVKLSANWTPTDALEVQFYAENGTDKNSTAASAVAGGKGWRETGSSIYSIDAQYALSEAWKLTGYLSQGVQDLKVNHSTGYLADIKSNSDALGLGVVGSPTGRLEVGANVEYLNDTTKYGIAASPTNTGAAASAANLQQAAVGLPDVVYQTTTLSLFAKYTLDKKSSIKAVLVSQQAKLNEWSYGYNGVPFVYSDGTTVSLKQDQTTNFFGVAYIMKF</sequence>
<keyword evidence="3" id="KW-1185">Reference proteome</keyword>
<gene>
    <name evidence="2" type="ORF">DIC66_03385</name>
</gene>
<evidence type="ECO:0000256" key="1">
    <source>
        <dbReference type="SAM" id="SignalP"/>
    </source>
</evidence>
<dbReference type="SUPFAM" id="SSF56935">
    <property type="entry name" value="Porins"/>
    <property type="match status" value="2"/>
</dbReference>
<dbReference type="Pfam" id="PF11854">
    <property type="entry name" value="MtrB_PioB"/>
    <property type="match status" value="1"/>
</dbReference>
<reference evidence="2 3" key="1">
    <citation type="submission" date="2018-05" db="EMBL/GenBank/DDBJ databases">
        <title>Rhodoferax soyangensis sp.nov., isolated from an oligotrophic freshwater lake.</title>
        <authorList>
            <person name="Park M."/>
        </authorList>
    </citation>
    <scope>NUCLEOTIDE SEQUENCE [LARGE SCALE GENOMIC DNA]</scope>
    <source>
        <strain evidence="2 3">IMCC26218</strain>
    </source>
</reference>
<dbReference type="Proteomes" id="UP000260665">
    <property type="component" value="Unassembled WGS sequence"/>
</dbReference>
<evidence type="ECO:0008006" key="4">
    <source>
        <dbReference type="Google" id="ProtNLM"/>
    </source>
</evidence>
<protein>
    <recommendedName>
        <fullName evidence="4">MtrB/PioB family decaheme-associated outer membrane protein</fullName>
    </recommendedName>
</protein>
<evidence type="ECO:0000313" key="3">
    <source>
        <dbReference type="Proteomes" id="UP000260665"/>
    </source>
</evidence>
<feature type="chain" id="PRO_5017568878" description="MtrB/PioB family decaheme-associated outer membrane protein" evidence="1">
    <location>
        <begin position="29"/>
        <end position="788"/>
    </location>
</feature>
<dbReference type="InterPro" id="IPR020016">
    <property type="entry name" value="Decahaem-assoc_OM_MtrB/PioB"/>
</dbReference>
<dbReference type="RefSeq" id="WP_117173981.1">
    <property type="nucleotide sequence ID" value="NZ_QFZK01000001.1"/>
</dbReference>
<organism evidence="2 3">
    <name type="scientific">Rhodoferax lacus</name>
    <dbReference type="NCBI Taxonomy" id="2184758"/>
    <lineage>
        <taxon>Bacteria</taxon>
        <taxon>Pseudomonadati</taxon>
        <taxon>Pseudomonadota</taxon>
        <taxon>Betaproteobacteria</taxon>
        <taxon>Burkholderiales</taxon>
        <taxon>Comamonadaceae</taxon>
        <taxon>Rhodoferax</taxon>
    </lineage>
</organism>
<accession>A0A3E1RHS1</accession>
<dbReference type="PROSITE" id="PS51257">
    <property type="entry name" value="PROKAR_LIPOPROTEIN"/>
    <property type="match status" value="1"/>
</dbReference>
<dbReference type="NCBIfam" id="TIGR03509">
    <property type="entry name" value="OMP_MtrB_PioB"/>
    <property type="match status" value="1"/>
</dbReference>
<evidence type="ECO:0000313" key="2">
    <source>
        <dbReference type="EMBL" id="RFO98927.1"/>
    </source>
</evidence>
<dbReference type="EMBL" id="QFZK01000001">
    <property type="protein sequence ID" value="RFO98927.1"/>
    <property type="molecule type" value="Genomic_DNA"/>
</dbReference>
<keyword evidence="1" id="KW-0732">Signal</keyword>
<name>A0A3E1RHS1_9BURK</name>
<proteinExistence type="predicted"/>
<comment type="caution">
    <text evidence="2">The sequence shown here is derived from an EMBL/GenBank/DDBJ whole genome shotgun (WGS) entry which is preliminary data.</text>
</comment>